<reference evidence="2 3" key="1">
    <citation type="submission" date="2011-09" db="EMBL/GenBank/DDBJ databases">
        <authorList>
            <consortium name="US DOE Joint Genome Institute (JGI-PGF)"/>
            <person name="Lucas S."/>
            <person name="Han J."/>
            <person name="Lapidus A."/>
            <person name="Cheng J.-F."/>
            <person name="Goodwin L."/>
            <person name="Pitluck S."/>
            <person name="Peters L."/>
            <person name="Land M.L."/>
            <person name="Hauser L."/>
            <person name="Brambilla E."/>
            <person name="Klenk H.-P."/>
            <person name="Woyke T.J."/>
        </authorList>
    </citation>
    <scope>NUCLEOTIDE SEQUENCE [LARGE SCALE GENOMIC DNA]</scope>
    <source>
        <strain evidence="2 3">K62</strain>
    </source>
</reference>
<evidence type="ECO:0000313" key="2">
    <source>
        <dbReference type="EMBL" id="EIE97151.1"/>
    </source>
</evidence>
<sequence>MVLTASCSASEPEKTDKSSVAAPAGSTGKPAEPPLTAEEAFGDLGAIDYCELLDVRALEETDATIDFMVPDFRHCLVGVDAPATTMTVMIGGLYDNAEEGNLPSEDEALSRSVHRQTFDTEAGCLRTLLFADEIGIQVFAQGLRGVEQVDMKELCRVADTVTDGVVEAAFSEETFPRTFGEGSLAELEACALLDDTAASDALDDDLVAHERVGGHGCTWGPPMGPSVELTFGVEMPVDLAEFSTKLEGRPTRVTGSELRCDVSTPHIPLAGGYPQEREILTVSATTFDPSACDVAEELAALVWPKLPEFRD</sequence>
<dbReference type="AlphaFoldDB" id="I1CWS7"/>
<evidence type="ECO:0000313" key="3">
    <source>
        <dbReference type="Proteomes" id="UP000005087"/>
    </source>
</evidence>
<proteinExistence type="predicted"/>
<dbReference type="eggNOG" id="ENOG5033TVN">
    <property type="taxonomic scope" value="Bacteria"/>
</dbReference>
<dbReference type="RefSeq" id="WP_005460926.1">
    <property type="nucleotide sequence ID" value="NZ_CM001484.1"/>
</dbReference>
<protein>
    <recommendedName>
        <fullName evidence="4">DUF3558 domain-containing protein</fullName>
    </recommendedName>
</protein>
<reference evidence="3" key="2">
    <citation type="submission" date="2012-01" db="EMBL/GenBank/DDBJ databases">
        <title>Noncontiguous Finished sequence of chromosome of Saccharomonospora glauca K62.</title>
        <authorList>
            <consortium name="US DOE Joint Genome Institute"/>
            <person name="Lucas S."/>
            <person name="Han J."/>
            <person name="Lapidus A."/>
            <person name="Cheng J.-F."/>
            <person name="Goodwin L."/>
            <person name="Pitluck S."/>
            <person name="Peters L."/>
            <person name="Mikhailova N."/>
            <person name="Held B."/>
            <person name="Detter J.C."/>
            <person name="Han C."/>
            <person name="Tapia R."/>
            <person name="Land M."/>
            <person name="Hauser L."/>
            <person name="Kyrpides N."/>
            <person name="Ivanova N."/>
            <person name="Pagani I."/>
            <person name="Brambilla E.-M."/>
            <person name="Klenk H.-P."/>
            <person name="Woyke T."/>
        </authorList>
    </citation>
    <scope>NUCLEOTIDE SEQUENCE [LARGE SCALE GENOMIC DNA]</scope>
    <source>
        <strain evidence="3">K62</strain>
    </source>
</reference>
<name>I1CWS7_9PSEU</name>
<evidence type="ECO:0008006" key="4">
    <source>
        <dbReference type="Google" id="ProtNLM"/>
    </source>
</evidence>
<dbReference type="HOGENOM" id="CLU_893975_0_0_11"/>
<evidence type="ECO:0000256" key="1">
    <source>
        <dbReference type="SAM" id="MobiDB-lite"/>
    </source>
</evidence>
<dbReference type="EMBL" id="CM001484">
    <property type="protein sequence ID" value="EIE97151.1"/>
    <property type="molecule type" value="Genomic_DNA"/>
</dbReference>
<accession>I1CWS7</accession>
<organism evidence="2 3">
    <name type="scientific">Saccharomonospora glauca K62</name>
    <dbReference type="NCBI Taxonomy" id="928724"/>
    <lineage>
        <taxon>Bacteria</taxon>
        <taxon>Bacillati</taxon>
        <taxon>Actinomycetota</taxon>
        <taxon>Actinomycetes</taxon>
        <taxon>Pseudonocardiales</taxon>
        <taxon>Pseudonocardiaceae</taxon>
        <taxon>Saccharomonospora</taxon>
    </lineage>
</organism>
<keyword evidence="3" id="KW-1185">Reference proteome</keyword>
<gene>
    <name evidence="2" type="ORF">SacglDRAFT_00188</name>
</gene>
<feature type="region of interest" description="Disordered" evidence="1">
    <location>
        <begin position="1"/>
        <end position="34"/>
    </location>
</feature>
<dbReference type="Proteomes" id="UP000005087">
    <property type="component" value="Chromosome"/>
</dbReference>
<dbReference type="STRING" id="928724.SacglDRAFT_00188"/>